<organism evidence="3 4">
    <name type="scientific">Aspergillus pseudonomiae</name>
    <dbReference type="NCBI Taxonomy" id="1506151"/>
    <lineage>
        <taxon>Eukaryota</taxon>
        <taxon>Fungi</taxon>
        <taxon>Dikarya</taxon>
        <taxon>Ascomycota</taxon>
        <taxon>Pezizomycotina</taxon>
        <taxon>Eurotiomycetes</taxon>
        <taxon>Eurotiomycetidae</taxon>
        <taxon>Eurotiales</taxon>
        <taxon>Aspergillaceae</taxon>
        <taxon>Aspergillus</taxon>
        <taxon>Aspergillus subgen. Circumdati</taxon>
    </lineage>
</organism>
<dbReference type="Pfam" id="PF13517">
    <property type="entry name" value="FG-GAP_3"/>
    <property type="match status" value="2"/>
</dbReference>
<dbReference type="CDD" id="cd01833">
    <property type="entry name" value="XynB_like"/>
    <property type="match status" value="1"/>
</dbReference>
<dbReference type="Pfam" id="PF13472">
    <property type="entry name" value="Lipase_GDSL_2"/>
    <property type="match status" value="1"/>
</dbReference>
<dbReference type="SUPFAM" id="SSF69318">
    <property type="entry name" value="Integrin alpha N-terminal domain"/>
    <property type="match status" value="2"/>
</dbReference>
<accession>A0A5N7D3S4</accession>
<keyword evidence="4" id="KW-1185">Reference proteome</keyword>
<evidence type="ECO:0000256" key="2">
    <source>
        <dbReference type="SAM" id="SignalP"/>
    </source>
</evidence>
<evidence type="ECO:0000313" key="3">
    <source>
        <dbReference type="EMBL" id="KAE8400767.1"/>
    </source>
</evidence>
<gene>
    <name evidence="3" type="ORF">BDV37DRAFT_296636</name>
</gene>
<dbReference type="OrthoDB" id="6123at2759"/>
<protein>
    <submittedName>
        <fullName evidence="3">Uncharacterized protein</fullName>
    </submittedName>
</protein>
<dbReference type="PANTHER" id="PTHR30383:SF31">
    <property type="entry name" value="SGNH HYDROLASE-TYPE ESTERASE DOMAIN-CONTAINING PROTEIN-RELATED"/>
    <property type="match status" value="1"/>
</dbReference>
<evidence type="ECO:0000313" key="4">
    <source>
        <dbReference type="Proteomes" id="UP000325579"/>
    </source>
</evidence>
<dbReference type="GO" id="GO:0004622">
    <property type="term" value="F:phosphatidylcholine lysophospholipase activity"/>
    <property type="evidence" value="ECO:0007669"/>
    <property type="project" value="TreeGrafter"/>
</dbReference>
<dbReference type="SUPFAM" id="SSF52266">
    <property type="entry name" value="SGNH hydrolase"/>
    <property type="match status" value="1"/>
</dbReference>
<dbReference type="InterPro" id="IPR051532">
    <property type="entry name" value="Ester_Hydrolysis_Enzymes"/>
</dbReference>
<dbReference type="RefSeq" id="XP_031938086.1">
    <property type="nucleotide sequence ID" value="XM_032090159.1"/>
</dbReference>
<feature type="compositionally biased region" description="Pro residues" evidence="1">
    <location>
        <begin position="850"/>
        <end position="865"/>
    </location>
</feature>
<feature type="region of interest" description="Disordered" evidence="1">
    <location>
        <begin position="833"/>
        <end position="865"/>
    </location>
</feature>
<dbReference type="InterPro" id="IPR013830">
    <property type="entry name" value="SGNH_hydro"/>
</dbReference>
<dbReference type="GeneID" id="43674850"/>
<dbReference type="InterPro" id="IPR013517">
    <property type="entry name" value="FG-GAP"/>
</dbReference>
<dbReference type="EMBL" id="ML736810">
    <property type="protein sequence ID" value="KAE8400767.1"/>
    <property type="molecule type" value="Genomic_DNA"/>
</dbReference>
<sequence>MRVDRSVYRMMHLCIIGLALFAFTLALPSPTEIQDPSTSIDGVPRLEARDAKPFALRIMPLGASITTGLKSSDKNGYRIWIREQLRHAGWEVNMVGSLKSGTMRDNDNEGWSGWVIDQVAQEAEKTIPKAPNLILINAGTNDAVKDLDVDRAGERMNVLLTRLYEGIPGTTIILSTLLSNGDPKAQANVVKINEQYRNIAAARRKNGDKIVLAEMSDFIKVSELVDGTHPNDFGYKKMASVWWAAIQEAESAKFLSKPKDIGESDWAYTTCEKKFGSGNDGGKIQTQRGSGWDDGDYKHNAQSMGRIKQIGITGSKGDTHPGINYAQLVNQGGAHREGALDELVWTRDGKGTWMYPNNNNGKFGEPVKIDVKDNCLARGVHWGDLNNDGLDDFICISREGAMYASMNQGGSPPQFKYIGLVREAPGGDLAQANVRLGDIDGDGRLDYCLVKGNGDIQCWRNGGQKDAPTPEFNGYWQDLGTVFTGKGMGDIAGVRLVDINGDFRADWLWLDEEGKVTTYINQRGTGKGSLAPDWRRIGVTHAGMGVKGARDRIKFGQVYAKGGADYVWIESLQNADTYNHYTTVWKNIGSGGTTLKGDGDYYCDWRGTGADDYIWISPTGRALLYGNVHKPPTWVPEGPQIFDLGRDRKGIHLADFNGDGKCDVWAVNRETGAAEVWINHWNEDTTSGFLDYRGVVTGNVKCTEGWGVGYRDIGVRMADLDGDGRADYLCMEPNGRTVGWLNKGENKFEAKGQVKRTHGYDRANHVWADVDGDGLVDFLWVDKFNGNTKVWINKGPIPTAGSSWKWELLDGPRYQGSDRGAYTWFNTCPGSDSTAADDVDPSVDPDLPAYTPPNQPTPTGTPPVSPTATGIPIGEAPDGYYEHWPLNDRDRMESVCNHLDELDKDLWNKNDMGNWLTTTAGWYQKLSLNPDLNLDPDHPFKWPGGLADALAKYNGSRIEVPPPYSWECANVRGSCTVNHLKDVDPCKEGRMYRVQALTAVHNLAEFLRVMYSMTEEIWTNAGFKNAGLVLRYSHKGDENTEFGEDAGMTIGAGFASIMGAFFLTPMAGVAAGAMTIGAGAVAALGGLAPADLKFNTYAQLGDKSADMHNAMTQGLDVFYNSLFFKKPPTDPSWVTSPTALPRILNTGNFASHKSVVAPTDEETSKYSMVPEKAGLVKYVVAPLINMLWQKDLYYIVRIDNKSIRNSNGETYHPCDKNGDMFENTDTTNMKWCNPDDTAFFFYHQGDNDHIPKGMDKLPDDYGFNGYDVARSSYLVQRTTNEWQSKVNIDSYFSWVPQTSGSDIPAWQMMRWNLPVCDLAEYGVEEECGSGLLWDVCMYSIIKEVCGRRDGWPKDYDFISGLTGRPLPHKEEGTPYSKPLSPAEAVQLLMG</sequence>
<dbReference type="Gene3D" id="2.130.10.130">
    <property type="entry name" value="Integrin alpha, N-terminal"/>
    <property type="match status" value="2"/>
</dbReference>
<evidence type="ECO:0000256" key="1">
    <source>
        <dbReference type="SAM" id="MobiDB-lite"/>
    </source>
</evidence>
<dbReference type="PANTHER" id="PTHR30383">
    <property type="entry name" value="THIOESTERASE 1/PROTEASE 1/LYSOPHOSPHOLIPASE L1"/>
    <property type="match status" value="1"/>
</dbReference>
<dbReference type="Proteomes" id="UP000325579">
    <property type="component" value="Unassembled WGS sequence"/>
</dbReference>
<dbReference type="InterPro" id="IPR036514">
    <property type="entry name" value="SGNH_hydro_sf"/>
</dbReference>
<feature type="signal peptide" evidence="2">
    <location>
        <begin position="1"/>
        <end position="26"/>
    </location>
</feature>
<keyword evidence="2" id="KW-0732">Signal</keyword>
<reference evidence="3 4" key="1">
    <citation type="submission" date="2019-04" db="EMBL/GenBank/DDBJ databases">
        <authorList>
            <consortium name="DOE Joint Genome Institute"/>
            <person name="Mondo S."/>
            <person name="Kjaerbolling I."/>
            <person name="Vesth T."/>
            <person name="Frisvad J.C."/>
            <person name="Nybo J.L."/>
            <person name="Theobald S."/>
            <person name="Kildgaard S."/>
            <person name="Isbrandt T."/>
            <person name="Kuo A."/>
            <person name="Sato A."/>
            <person name="Lyhne E.K."/>
            <person name="Kogle M.E."/>
            <person name="Wiebenga A."/>
            <person name="Kun R.S."/>
            <person name="Lubbers R.J."/>
            <person name="Makela M.R."/>
            <person name="Barry K."/>
            <person name="Chovatia M."/>
            <person name="Clum A."/>
            <person name="Daum C."/>
            <person name="Haridas S."/>
            <person name="He G."/>
            <person name="LaButti K."/>
            <person name="Lipzen A."/>
            <person name="Riley R."/>
            <person name="Salamov A."/>
            <person name="Simmons B.A."/>
            <person name="Magnuson J.K."/>
            <person name="Henrissat B."/>
            <person name="Mortensen U.H."/>
            <person name="Larsen T.O."/>
            <person name="Devries R.P."/>
            <person name="Grigoriev I.V."/>
            <person name="Machida M."/>
            <person name="Baker S.E."/>
            <person name="Andersen M.R."/>
            <person name="Cantor M.N."/>
            <person name="Hua S.X."/>
        </authorList>
    </citation>
    <scope>NUCLEOTIDE SEQUENCE [LARGE SCALE GENOMIC DNA]</scope>
    <source>
        <strain evidence="3 4">CBS 119388</strain>
    </source>
</reference>
<dbReference type="InterPro" id="IPR028994">
    <property type="entry name" value="Integrin_alpha_N"/>
</dbReference>
<feature type="chain" id="PRO_5043478771" evidence="2">
    <location>
        <begin position="27"/>
        <end position="1390"/>
    </location>
</feature>
<name>A0A5N7D3S4_9EURO</name>
<proteinExistence type="predicted"/>
<dbReference type="Gene3D" id="3.40.50.1110">
    <property type="entry name" value="SGNH hydrolase"/>
    <property type="match status" value="1"/>
</dbReference>
<accession>A0A5N6HU06</accession>